<dbReference type="Proteomes" id="UP001500604">
    <property type="component" value="Unassembled WGS sequence"/>
</dbReference>
<dbReference type="PROSITE" id="PS00622">
    <property type="entry name" value="HTH_LUXR_1"/>
    <property type="match status" value="1"/>
</dbReference>
<protein>
    <recommendedName>
        <fullName evidence="1">HTH luxR-type domain-containing protein</fullName>
    </recommendedName>
</protein>
<dbReference type="InterPro" id="IPR016032">
    <property type="entry name" value="Sig_transdc_resp-reg_C-effctor"/>
</dbReference>
<dbReference type="SUPFAM" id="SSF46894">
    <property type="entry name" value="C-terminal effector domain of the bipartite response regulators"/>
    <property type="match status" value="1"/>
</dbReference>
<sequence length="174" mass="19323">MKETVASLKAEIDTLNTRLGDLEAKHMALIQALGDMHQNSMATIWRMASGSGLSPAPRAEIVREPENSTALQGFFKLSTKAHAVAQMLCRGARNDEISERLGVTLSTVKVMIHHIKKRLEVPTRTAMAIALKECYESVSPEQYVAASGGLPIDWDKNYDEKYESEFKDLFAKAR</sequence>
<dbReference type="Pfam" id="PF00196">
    <property type="entry name" value="GerE"/>
    <property type="match status" value="1"/>
</dbReference>
<evidence type="ECO:0000259" key="1">
    <source>
        <dbReference type="PROSITE" id="PS50043"/>
    </source>
</evidence>
<dbReference type="InterPro" id="IPR036388">
    <property type="entry name" value="WH-like_DNA-bd_sf"/>
</dbReference>
<evidence type="ECO:0000313" key="2">
    <source>
        <dbReference type="EMBL" id="GAA4652506.1"/>
    </source>
</evidence>
<reference evidence="3" key="1">
    <citation type="journal article" date="2019" name="Int. J. Syst. Evol. Microbiol.">
        <title>The Global Catalogue of Microorganisms (GCM) 10K type strain sequencing project: providing services to taxonomists for standard genome sequencing and annotation.</title>
        <authorList>
            <consortium name="The Broad Institute Genomics Platform"/>
            <consortium name="The Broad Institute Genome Sequencing Center for Infectious Disease"/>
            <person name="Wu L."/>
            <person name="Ma J."/>
        </authorList>
    </citation>
    <scope>NUCLEOTIDE SEQUENCE [LARGE SCALE GENOMIC DNA]</scope>
    <source>
        <strain evidence="3">JCM 17805</strain>
    </source>
</reference>
<keyword evidence="3" id="KW-1185">Reference proteome</keyword>
<dbReference type="EMBL" id="BAABFL010000477">
    <property type="protein sequence ID" value="GAA4652506.1"/>
    <property type="molecule type" value="Genomic_DNA"/>
</dbReference>
<dbReference type="PRINTS" id="PR00038">
    <property type="entry name" value="HTHLUXR"/>
</dbReference>
<dbReference type="Gene3D" id="1.10.10.10">
    <property type="entry name" value="Winged helix-like DNA-binding domain superfamily/Winged helix DNA-binding domain"/>
    <property type="match status" value="1"/>
</dbReference>
<dbReference type="PROSITE" id="PS50043">
    <property type="entry name" value="HTH_LUXR_2"/>
    <property type="match status" value="1"/>
</dbReference>
<dbReference type="SMART" id="SM00421">
    <property type="entry name" value="HTH_LUXR"/>
    <property type="match status" value="1"/>
</dbReference>
<name>A0ABP8VAU2_9GAMM</name>
<comment type="caution">
    <text evidence="2">The sequence shown here is derived from an EMBL/GenBank/DDBJ whole genome shotgun (WGS) entry which is preliminary data.</text>
</comment>
<gene>
    <name evidence="2" type="ORF">GCM10023116_47900</name>
</gene>
<evidence type="ECO:0000313" key="3">
    <source>
        <dbReference type="Proteomes" id="UP001500604"/>
    </source>
</evidence>
<proteinExistence type="predicted"/>
<dbReference type="InterPro" id="IPR000792">
    <property type="entry name" value="Tscrpt_reg_LuxR_C"/>
</dbReference>
<feature type="domain" description="HTH luxR-type" evidence="1">
    <location>
        <begin position="70"/>
        <end position="135"/>
    </location>
</feature>
<dbReference type="RefSeq" id="WP_345199088.1">
    <property type="nucleotide sequence ID" value="NZ_BAABFL010000477.1"/>
</dbReference>
<organism evidence="2 3">
    <name type="scientific">Kistimonas scapharcae</name>
    <dbReference type="NCBI Taxonomy" id="1036133"/>
    <lineage>
        <taxon>Bacteria</taxon>
        <taxon>Pseudomonadati</taxon>
        <taxon>Pseudomonadota</taxon>
        <taxon>Gammaproteobacteria</taxon>
        <taxon>Oceanospirillales</taxon>
        <taxon>Endozoicomonadaceae</taxon>
        <taxon>Kistimonas</taxon>
    </lineage>
</organism>
<accession>A0ABP8VAU2</accession>